<dbReference type="InterPro" id="IPR001769">
    <property type="entry name" value="Gingipain"/>
</dbReference>
<feature type="domain" description="Gingipain" evidence="2">
    <location>
        <begin position="394"/>
        <end position="742"/>
    </location>
</feature>
<dbReference type="Proteomes" id="UP000294850">
    <property type="component" value="Unassembled WGS sequence"/>
</dbReference>
<dbReference type="GO" id="GO:0008234">
    <property type="term" value="F:cysteine-type peptidase activity"/>
    <property type="evidence" value="ECO:0007669"/>
    <property type="project" value="InterPro"/>
</dbReference>
<proteinExistence type="predicted"/>
<dbReference type="AlphaFoldDB" id="A0A4R5DBL2"/>
<dbReference type="RefSeq" id="WP_131961343.1">
    <property type="nucleotide sequence ID" value="NZ_SMFL01000013.1"/>
</dbReference>
<evidence type="ECO:0000259" key="2">
    <source>
        <dbReference type="Pfam" id="PF01364"/>
    </source>
</evidence>
<dbReference type="Gene3D" id="3.40.50.10390">
    <property type="entry name" value="Gingipain r, domain 1"/>
    <property type="match status" value="1"/>
</dbReference>
<name>A0A4R5DBL2_9BACT</name>
<accession>A0A4R5DBL2</accession>
<dbReference type="GO" id="GO:0006508">
    <property type="term" value="P:proteolysis"/>
    <property type="evidence" value="ECO:0007669"/>
    <property type="project" value="InterPro"/>
</dbReference>
<protein>
    <recommendedName>
        <fullName evidence="2">Gingipain domain-containing protein</fullName>
    </recommendedName>
</protein>
<sequence>MNLRTLYLIIITTLMFSGSFAQKFTNSWIKYNQPYIKLSVKEKGIQRVSLDSLSKNGFPVSQTSKYQLFNRGKQVDIIGIEGNALVFYGEPNDGGLDSVFYRPITSRLNPYFSYYTDLGSYILTVSTTDIARAQTSDLALDTKTTPEKYHLEKTVILANTSKSDYSNGPWQIFEPTPAQSYFADGETMTGPAIIGSDLKNYDFQLNNWVTGTDVPNPILQVMVNGRNTIGFNINLSVGSRIANNFNFQGFKGTIANITLNPMTDIAVNGKGNFSLQSTNNSTSVRYSLTYHILKYPQSLTMAGRNFSYFNLTPTSNKVSRVVIKDAPKSALIFDVSDPSKPVQIKTSYSGADLDFMVTRVTNKELKLFVTNESKTVQKVTPIVYKEINPQDYNYIIVTASSVRESAEAYSSYRKSAAGGSFKPYIIDIKDVYDQFSFGEPHPAGIRNFADFFISKGGNDKYLLLIGKHLAPTRYLVKEIPDEVPSVGFPGSDVLLVSGLANTNQDVEAIPVGRISASTNELVYNYLDKVKEYEAGSIIDRKNVLHLNGGKSSSEISQFRDLLASLTPLVQNAGGEVKPFVKQTNIEVEPVVIAPEVNAGVGLISYFGHGSPTVTDLDFGYVSKSERGYQNKSKYPLMYFNGCGVGNIFNSYTNPLSTDWVLTKDKGAIAVIANSHLSYYSSSADYIKALYAEVFSPLNSIEESKTIGHIHQKVAANITKTPVDVYMISNLHQALLQGDPALKISFNNLPDYTVANSGIFVRSKILAQTIEKSDSLIVKINVSNVGKISTSENLNAKVTLSFSNGQASLDKTITKAMSEAKGEITFTIANNKFLNKIGVILDPANLIKESGKENNSAELIIPWENIKSLNSYPEESVEDFVAPQVLASFNNQVIENKQKVPVAARLTIRLTDNNTLTENPSLVQVYLKSCWDESCEFVQVNSSQIEVSKIDLKTLLFSPDVTPLSAGQYELLVRSWDMRGNTVVEPYRVQFELTESDEIAKSLIASPNPSTDYIRFKTEVLSNNNEPIESNIFIYDTHGRLIKTATTSFKSGNNEWYWYPKQSGSYIYKFVYYWKDGRKQELSGKVSVVR</sequence>
<dbReference type="InterPro" id="IPR029030">
    <property type="entry name" value="Caspase-like_dom_sf"/>
</dbReference>
<dbReference type="OrthoDB" id="9757650at2"/>
<dbReference type="SUPFAM" id="SSF52129">
    <property type="entry name" value="Caspase-like"/>
    <property type="match status" value="1"/>
</dbReference>
<dbReference type="InterPro" id="IPR013783">
    <property type="entry name" value="Ig-like_fold"/>
</dbReference>
<keyword evidence="4" id="KW-1185">Reference proteome</keyword>
<organism evidence="3 4">
    <name type="scientific">Dyadobacter psychrotolerans</name>
    <dbReference type="NCBI Taxonomy" id="2541721"/>
    <lineage>
        <taxon>Bacteria</taxon>
        <taxon>Pseudomonadati</taxon>
        <taxon>Bacteroidota</taxon>
        <taxon>Cytophagia</taxon>
        <taxon>Cytophagales</taxon>
        <taxon>Spirosomataceae</taxon>
        <taxon>Dyadobacter</taxon>
    </lineage>
</organism>
<gene>
    <name evidence="3" type="ORF">E0F88_26670</name>
</gene>
<dbReference type="EMBL" id="SMFL01000013">
    <property type="protein sequence ID" value="TDE11082.1"/>
    <property type="molecule type" value="Genomic_DNA"/>
</dbReference>
<dbReference type="CDD" id="cd02258">
    <property type="entry name" value="Peptidase_C25_N"/>
    <property type="match status" value="1"/>
</dbReference>
<dbReference type="InterPro" id="IPR029031">
    <property type="entry name" value="Gingipain_N_sf"/>
</dbReference>
<evidence type="ECO:0000313" key="3">
    <source>
        <dbReference type="EMBL" id="TDE11082.1"/>
    </source>
</evidence>
<evidence type="ECO:0000313" key="4">
    <source>
        <dbReference type="Proteomes" id="UP000294850"/>
    </source>
</evidence>
<dbReference type="Gene3D" id="2.60.40.10">
    <property type="entry name" value="Immunoglobulins"/>
    <property type="match status" value="1"/>
</dbReference>
<reference evidence="3 4" key="1">
    <citation type="submission" date="2019-03" db="EMBL/GenBank/DDBJ databases">
        <title>Dyadobacter AR-3-6 sp. nov., isolated from arctic soil.</title>
        <authorList>
            <person name="Chaudhary D.K."/>
        </authorList>
    </citation>
    <scope>NUCLEOTIDE SEQUENCE [LARGE SCALE GENOMIC DNA]</scope>
    <source>
        <strain evidence="3 4">AR-3-6</strain>
    </source>
</reference>
<dbReference type="Gene3D" id="3.40.50.1460">
    <property type="match status" value="1"/>
</dbReference>
<evidence type="ECO:0000256" key="1">
    <source>
        <dbReference type="ARBA" id="ARBA00022729"/>
    </source>
</evidence>
<comment type="caution">
    <text evidence="3">The sequence shown here is derived from an EMBL/GenBank/DDBJ whole genome shotgun (WGS) entry which is preliminary data.</text>
</comment>
<dbReference type="Pfam" id="PF01364">
    <property type="entry name" value="Peptidase_C25"/>
    <property type="match status" value="1"/>
</dbReference>
<keyword evidence="1" id="KW-0732">Signal</keyword>